<evidence type="ECO:0000313" key="2">
    <source>
        <dbReference type="EMBL" id="RAI40547.1"/>
    </source>
</evidence>
<sequence>MATLAPAELRAARRAAEAEIERLISLLDELDGDPDIEEDDPLEDDDADEDAEPGEEDDPLESNFGVACFAGDDELEADPAESGVADQDALEEVYGRVS</sequence>
<dbReference type="AlphaFoldDB" id="A0A327KQI8"/>
<name>A0A327KQI8_9BRAD</name>
<gene>
    <name evidence="2" type="ORF">CH338_05995</name>
</gene>
<organism evidence="2 3">
    <name type="scientific">Rhodoplanes elegans</name>
    <dbReference type="NCBI Taxonomy" id="29408"/>
    <lineage>
        <taxon>Bacteria</taxon>
        <taxon>Pseudomonadati</taxon>
        <taxon>Pseudomonadota</taxon>
        <taxon>Alphaproteobacteria</taxon>
        <taxon>Hyphomicrobiales</taxon>
        <taxon>Nitrobacteraceae</taxon>
        <taxon>Rhodoplanes</taxon>
    </lineage>
</organism>
<dbReference type="EMBL" id="NPEU01000039">
    <property type="protein sequence ID" value="RAI40547.1"/>
    <property type="molecule type" value="Genomic_DNA"/>
</dbReference>
<proteinExistence type="predicted"/>
<dbReference type="Proteomes" id="UP000248863">
    <property type="component" value="Unassembled WGS sequence"/>
</dbReference>
<feature type="region of interest" description="Disordered" evidence="1">
    <location>
        <begin position="77"/>
        <end position="98"/>
    </location>
</feature>
<feature type="region of interest" description="Disordered" evidence="1">
    <location>
        <begin position="26"/>
        <end position="65"/>
    </location>
</feature>
<protein>
    <submittedName>
        <fullName evidence="2">Uncharacterized protein</fullName>
    </submittedName>
</protein>
<evidence type="ECO:0000313" key="3">
    <source>
        <dbReference type="Proteomes" id="UP000248863"/>
    </source>
</evidence>
<evidence type="ECO:0000256" key="1">
    <source>
        <dbReference type="SAM" id="MobiDB-lite"/>
    </source>
</evidence>
<comment type="caution">
    <text evidence="2">The sequence shown here is derived from an EMBL/GenBank/DDBJ whole genome shotgun (WGS) entry which is preliminary data.</text>
</comment>
<reference evidence="2 3" key="1">
    <citation type="submission" date="2017-07" db="EMBL/GenBank/DDBJ databases">
        <title>Draft Genome Sequences of Select Purple Nonsulfur Bacteria.</title>
        <authorList>
            <person name="Lasarre B."/>
            <person name="Mckinlay J.B."/>
        </authorList>
    </citation>
    <scope>NUCLEOTIDE SEQUENCE [LARGE SCALE GENOMIC DNA]</scope>
    <source>
        <strain evidence="2 3">DSM 11907</strain>
    </source>
</reference>
<feature type="compositionally biased region" description="Acidic residues" evidence="1">
    <location>
        <begin position="28"/>
        <end position="60"/>
    </location>
</feature>
<accession>A0A327KQI8</accession>
<keyword evidence="3" id="KW-1185">Reference proteome</keyword>